<evidence type="ECO:0000256" key="7">
    <source>
        <dbReference type="ARBA" id="ARBA00023237"/>
    </source>
</evidence>
<dbReference type="Pfam" id="PF02321">
    <property type="entry name" value="OEP"/>
    <property type="match status" value="1"/>
</dbReference>
<keyword evidence="7" id="KW-0998">Cell outer membrane</keyword>
<dbReference type="RefSeq" id="WP_207154939.1">
    <property type="nucleotide sequence ID" value="NZ_AP024484.1"/>
</dbReference>
<dbReference type="EMBL" id="AP024484">
    <property type="protein sequence ID" value="BCS84748.1"/>
    <property type="molecule type" value="Genomic_DNA"/>
</dbReference>
<dbReference type="Proteomes" id="UP001319045">
    <property type="component" value="Chromosome"/>
</dbReference>
<evidence type="ECO:0000256" key="5">
    <source>
        <dbReference type="ARBA" id="ARBA00022692"/>
    </source>
</evidence>
<accession>A0ABN6EKU8</accession>
<evidence type="ECO:0000256" key="2">
    <source>
        <dbReference type="ARBA" id="ARBA00007613"/>
    </source>
</evidence>
<reference evidence="8 9" key="1">
    <citation type="journal article" date="2022" name="Int. J. Syst. Evol. Microbiol.">
        <title>Prevotella herbatica sp. nov., a plant polysaccharide-decomposing anaerobic bacterium isolated from a methanogenic reactor.</title>
        <authorList>
            <person name="Uek A."/>
            <person name="Tonouchi A."/>
            <person name="Kaku N."/>
            <person name="Ueki K."/>
        </authorList>
    </citation>
    <scope>NUCLEOTIDE SEQUENCE [LARGE SCALE GENOMIC DNA]</scope>
    <source>
        <strain evidence="8 9">WR041</strain>
    </source>
</reference>
<evidence type="ECO:0000256" key="1">
    <source>
        <dbReference type="ARBA" id="ARBA00004442"/>
    </source>
</evidence>
<dbReference type="PANTHER" id="PTHR30026:SF20">
    <property type="entry name" value="OUTER MEMBRANE PROTEIN TOLC"/>
    <property type="match status" value="1"/>
</dbReference>
<dbReference type="SUPFAM" id="SSF56954">
    <property type="entry name" value="Outer membrane efflux proteins (OEP)"/>
    <property type="match status" value="1"/>
</dbReference>
<evidence type="ECO:0000256" key="6">
    <source>
        <dbReference type="ARBA" id="ARBA00023136"/>
    </source>
</evidence>
<comment type="subcellular location">
    <subcellularLocation>
        <location evidence="1">Cell outer membrane</location>
    </subcellularLocation>
</comment>
<organism evidence="8 9">
    <name type="scientific">Prevotella herbatica</name>
    <dbReference type="NCBI Taxonomy" id="2801997"/>
    <lineage>
        <taxon>Bacteria</taxon>
        <taxon>Pseudomonadati</taxon>
        <taxon>Bacteroidota</taxon>
        <taxon>Bacteroidia</taxon>
        <taxon>Bacteroidales</taxon>
        <taxon>Prevotellaceae</taxon>
        <taxon>Prevotella</taxon>
    </lineage>
</organism>
<dbReference type="PROSITE" id="PS51257">
    <property type="entry name" value="PROKAR_LIPOPROTEIN"/>
    <property type="match status" value="1"/>
</dbReference>
<gene>
    <name evidence="8" type="ORF">prwr041_06410</name>
</gene>
<evidence type="ECO:0000256" key="4">
    <source>
        <dbReference type="ARBA" id="ARBA00022452"/>
    </source>
</evidence>
<keyword evidence="6" id="KW-0472">Membrane</keyword>
<keyword evidence="4" id="KW-1134">Transmembrane beta strand</keyword>
<keyword evidence="3" id="KW-0813">Transport</keyword>
<dbReference type="Gene3D" id="1.20.1600.10">
    <property type="entry name" value="Outer membrane efflux proteins (OEP)"/>
    <property type="match status" value="1"/>
</dbReference>
<dbReference type="InterPro" id="IPR051906">
    <property type="entry name" value="TolC-like"/>
</dbReference>
<dbReference type="PANTHER" id="PTHR30026">
    <property type="entry name" value="OUTER MEMBRANE PROTEIN TOLC"/>
    <property type="match status" value="1"/>
</dbReference>
<evidence type="ECO:0000313" key="9">
    <source>
        <dbReference type="Proteomes" id="UP001319045"/>
    </source>
</evidence>
<proteinExistence type="inferred from homology"/>
<keyword evidence="9" id="KW-1185">Reference proteome</keyword>
<evidence type="ECO:0000313" key="8">
    <source>
        <dbReference type="EMBL" id="BCS84748.1"/>
    </source>
</evidence>
<keyword evidence="5" id="KW-0812">Transmembrane</keyword>
<evidence type="ECO:0000256" key="3">
    <source>
        <dbReference type="ARBA" id="ARBA00022448"/>
    </source>
</evidence>
<name>A0ABN6EKU8_9BACT</name>
<dbReference type="InterPro" id="IPR003423">
    <property type="entry name" value="OMP_efflux"/>
</dbReference>
<sequence>MRIRMILLGLIMATTGCYAQLTLLQCRQKAHDNYPLIKQYDLVERLRDYNIANASVANLPQVSVTGLATYHTDMLKGNMASAIDTKSYLYGGMLQVSQNVYDGGAVSSRKSITKADANVSTEQLNVSMYDVNSRVDQMFFGTLLLDEQIKQNKLLQEDLALSRKSIDAMMKNGIANQSDIDAIKVEQLNAEQQMKSLIEQRHSYIMMLAIFIDEKIDDNITLSRPSDDMPESMEVKRPEMKLFDAQTILLNEREKALDVNLKPKFGLFVSGLVGNTGLDLINKSMLMAGAKLTWNIGGLYTRKNDKRQIEANRQQIESNRQTFLFNTRLQTVGETSVINDLKEKIKTDDDIVVLRTNIRSKAERKVENGTLTINEMLRQINAESEAKQAKALHEIQLLKEIYQLKNIGNY</sequence>
<comment type="similarity">
    <text evidence="2">Belongs to the outer membrane factor (OMF) (TC 1.B.17) family.</text>
</comment>
<protein>
    <submittedName>
        <fullName evidence="8">Transporter</fullName>
    </submittedName>
</protein>